<feature type="transmembrane region" description="Helical" evidence="12">
    <location>
        <begin position="355"/>
        <end position="374"/>
    </location>
</feature>
<feature type="transmembrane region" description="Helical" evidence="12">
    <location>
        <begin position="6"/>
        <end position="24"/>
    </location>
</feature>
<evidence type="ECO:0000256" key="1">
    <source>
        <dbReference type="ARBA" id="ARBA00004651"/>
    </source>
</evidence>
<dbReference type="RefSeq" id="WP_111611788.1">
    <property type="nucleotide sequence ID" value="NZ_QLLK01000006.1"/>
</dbReference>
<evidence type="ECO:0000256" key="6">
    <source>
        <dbReference type="ARBA" id="ARBA00022692"/>
    </source>
</evidence>
<evidence type="ECO:0000256" key="9">
    <source>
        <dbReference type="ARBA" id="ARBA00023065"/>
    </source>
</evidence>
<evidence type="ECO:0000256" key="5">
    <source>
        <dbReference type="ARBA" id="ARBA00022475"/>
    </source>
</evidence>
<keyword evidence="7 12" id="KW-1133">Transmembrane helix</keyword>
<dbReference type="InterPro" id="IPR018422">
    <property type="entry name" value="Cation/H_exchanger_CPA1"/>
</dbReference>
<feature type="transmembrane region" description="Helical" evidence="12">
    <location>
        <begin position="99"/>
        <end position="123"/>
    </location>
</feature>
<keyword evidence="8" id="KW-0915">Sodium</keyword>
<dbReference type="Pfam" id="PF00999">
    <property type="entry name" value="Na_H_Exchanger"/>
    <property type="match status" value="1"/>
</dbReference>
<feature type="transmembrane region" description="Helical" evidence="12">
    <location>
        <begin position="289"/>
        <end position="311"/>
    </location>
</feature>
<organism evidence="14 15">
    <name type="scientific">Algoriphagus yeomjeoni</name>
    <dbReference type="NCBI Taxonomy" id="291403"/>
    <lineage>
        <taxon>Bacteria</taxon>
        <taxon>Pseudomonadati</taxon>
        <taxon>Bacteroidota</taxon>
        <taxon>Cytophagia</taxon>
        <taxon>Cytophagales</taxon>
        <taxon>Cyclobacteriaceae</taxon>
        <taxon>Algoriphagus</taxon>
    </lineage>
</organism>
<feature type="transmembrane region" description="Helical" evidence="12">
    <location>
        <begin position="200"/>
        <end position="223"/>
    </location>
</feature>
<evidence type="ECO:0000256" key="8">
    <source>
        <dbReference type="ARBA" id="ARBA00023053"/>
    </source>
</evidence>
<evidence type="ECO:0000256" key="4">
    <source>
        <dbReference type="ARBA" id="ARBA00022449"/>
    </source>
</evidence>
<dbReference type="OrthoDB" id="9774146at2"/>
<accession>A0A327PDV3</accession>
<keyword evidence="5" id="KW-1003">Cell membrane</keyword>
<proteinExistence type="inferred from homology"/>
<comment type="similarity">
    <text evidence="2">Belongs to the monovalent cation:proton antiporter 1 (CPA1) transporter (TC 2.A.36) family.</text>
</comment>
<feature type="transmembrane region" description="Helical" evidence="12">
    <location>
        <begin position="317"/>
        <end position="343"/>
    </location>
</feature>
<keyword evidence="4" id="KW-0050">Antiport</keyword>
<evidence type="ECO:0000313" key="15">
    <source>
        <dbReference type="Proteomes" id="UP000249610"/>
    </source>
</evidence>
<dbReference type="PANTHER" id="PTHR10110">
    <property type="entry name" value="SODIUM/HYDROGEN EXCHANGER"/>
    <property type="match status" value="1"/>
</dbReference>
<dbReference type="InterPro" id="IPR006153">
    <property type="entry name" value="Cation/H_exchanger_TM"/>
</dbReference>
<feature type="transmembrane region" description="Helical" evidence="12">
    <location>
        <begin position="386"/>
        <end position="406"/>
    </location>
</feature>
<protein>
    <submittedName>
        <fullName evidence="14">Sodium/proton antiporter (CPA1 family)</fullName>
    </submittedName>
</protein>
<evidence type="ECO:0000256" key="2">
    <source>
        <dbReference type="ARBA" id="ARBA00007367"/>
    </source>
</evidence>
<feature type="transmembrane region" description="Helical" evidence="12">
    <location>
        <begin position="235"/>
        <end position="253"/>
    </location>
</feature>
<keyword evidence="11" id="KW-0739">Sodium transport</keyword>
<dbReference type="GO" id="GO:0005886">
    <property type="term" value="C:plasma membrane"/>
    <property type="evidence" value="ECO:0007669"/>
    <property type="project" value="UniProtKB-SubCell"/>
</dbReference>
<sequence length="419" mass="45527">MDIFSIITILIVLSAVFAFINTKFLKLPFTIGLMIIAIVFTLGITILGKINHFFIDEAELLIGSIDFETALLDVMLSFLLFAGALHTKLDSLKAMKAPIAFFATIGVVLSTFLVGTMMYYIFILFGHEINYIYCLLFGALISPTDPIAVLGILKDANAPKKLEVKIVGESLFNDGVGVVIFLVIFKIAQKGIDAVDASEVGLLFLEEVAGGIGLGLVAGWLTFRLMKVIDHYETEVIITLALVMGLSMLAHQLHVSGPLAVVVAGIFIGNKSPTIAWSETTHNYVDKFWELIDVLLNAVLFVLIGLELLIITASEEYLTLGLLAIPVALLARFLSLAGPVAIFGKRLDFIPKTNLLMTWGGIRGGISIALALSLEPQMERELFLTVTYVIVVFSIIGQGLTIGPLVKKVIGMSENHEPK</sequence>
<keyword evidence="10 12" id="KW-0472">Membrane</keyword>
<dbReference type="GO" id="GO:0051453">
    <property type="term" value="P:regulation of intracellular pH"/>
    <property type="evidence" value="ECO:0007669"/>
    <property type="project" value="TreeGrafter"/>
</dbReference>
<feature type="transmembrane region" description="Helical" evidence="12">
    <location>
        <begin position="171"/>
        <end position="188"/>
    </location>
</feature>
<name>A0A327PDV3_9BACT</name>
<evidence type="ECO:0000256" key="3">
    <source>
        <dbReference type="ARBA" id="ARBA00022448"/>
    </source>
</evidence>
<evidence type="ECO:0000313" key="14">
    <source>
        <dbReference type="EMBL" id="RAI89414.1"/>
    </source>
</evidence>
<dbReference type="PANTHER" id="PTHR10110:SF195">
    <property type="entry name" value="NA(+)_H(+) ANTIPORTER NHAS2"/>
    <property type="match status" value="1"/>
</dbReference>
<dbReference type="AlphaFoldDB" id="A0A327PDV3"/>
<evidence type="ECO:0000256" key="11">
    <source>
        <dbReference type="ARBA" id="ARBA00023201"/>
    </source>
</evidence>
<dbReference type="EMBL" id="QLLK01000006">
    <property type="protein sequence ID" value="RAI89414.1"/>
    <property type="molecule type" value="Genomic_DNA"/>
</dbReference>
<keyword evidence="9" id="KW-0406">Ion transport</keyword>
<feature type="transmembrane region" description="Helical" evidence="12">
    <location>
        <begin position="31"/>
        <end position="50"/>
    </location>
</feature>
<evidence type="ECO:0000259" key="13">
    <source>
        <dbReference type="Pfam" id="PF00999"/>
    </source>
</evidence>
<evidence type="ECO:0000256" key="7">
    <source>
        <dbReference type="ARBA" id="ARBA00022989"/>
    </source>
</evidence>
<gene>
    <name evidence="14" type="ORF">LV83_02456</name>
</gene>
<keyword evidence="6 12" id="KW-0812">Transmembrane</keyword>
<keyword evidence="15" id="KW-1185">Reference proteome</keyword>
<feature type="domain" description="Cation/H+ exchanger transmembrane" evidence="13">
    <location>
        <begin position="13"/>
        <end position="408"/>
    </location>
</feature>
<dbReference type="GO" id="GO:0015385">
    <property type="term" value="F:sodium:proton antiporter activity"/>
    <property type="evidence" value="ECO:0007669"/>
    <property type="project" value="InterPro"/>
</dbReference>
<comment type="caution">
    <text evidence="14">The sequence shown here is derived from an EMBL/GenBank/DDBJ whole genome shotgun (WGS) entry which is preliminary data.</text>
</comment>
<feature type="transmembrane region" description="Helical" evidence="12">
    <location>
        <begin position="70"/>
        <end position="87"/>
    </location>
</feature>
<keyword evidence="3" id="KW-0813">Transport</keyword>
<evidence type="ECO:0000256" key="12">
    <source>
        <dbReference type="SAM" id="Phobius"/>
    </source>
</evidence>
<evidence type="ECO:0000256" key="10">
    <source>
        <dbReference type="ARBA" id="ARBA00023136"/>
    </source>
</evidence>
<dbReference type="Gene3D" id="6.10.140.1330">
    <property type="match status" value="1"/>
</dbReference>
<dbReference type="Proteomes" id="UP000249610">
    <property type="component" value="Unassembled WGS sequence"/>
</dbReference>
<reference evidence="14 15" key="1">
    <citation type="submission" date="2018-06" db="EMBL/GenBank/DDBJ databases">
        <title>Genomic Encyclopedia of Archaeal and Bacterial Type Strains, Phase II (KMG-II): from individual species to whole genera.</title>
        <authorList>
            <person name="Goeker M."/>
        </authorList>
    </citation>
    <scope>NUCLEOTIDE SEQUENCE [LARGE SCALE GENOMIC DNA]</scope>
    <source>
        <strain evidence="14 15">DSM 23446</strain>
    </source>
</reference>
<comment type="subcellular location">
    <subcellularLocation>
        <location evidence="1">Cell membrane</location>
        <topology evidence="1">Multi-pass membrane protein</topology>
    </subcellularLocation>
</comment>
<feature type="transmembrane region" description="Helical" evidence="12">
    <location>
        <begin position="129"/>
        <end position="150"/>
    </location>
</feature>
<dbReference type="GO" id="GO:0015386">
    <property type="term" value="F:potassium:proton antiporter activity"/>
    <property type="evidence" value="ECO:0007669"/>
    <property type="project" value="TreeGrafter"/>
</dbReference>
<dbReference type="GO" id="GO:0098719">
    <property type="term" value="P:sodium ion import across plasma membrane"/>
    <property type="evidence" value="ECO:0007669"/>
    <property type="project" value="TreeGrafter"/>
</dbReference>